<organism evidence="2 3">
    <name type="scientific">Tieghemostelium lacteum</name>
    <name type="common">Slime mold</name>
    <name type="synonym">Dictyostelium lacteum</name>
    <dbReference type="NCBI Taxonomy" id="361077"/>
    <lineage>
        <taxon>Eukaryota</taxon>
        <taxon>Amoebozoa</taxon>
        <taxon>Evosea</taxon>
        <taxon>Eumycetozoa</taxon>
        <taxon>Dictyostelia</taxon>
        <taxon>Dictyosteliales</taxon>
        <taxon>Raperosteliaceae</taxon>
        <taxon>Tieghemostelium</taxon>
    </lineage>
</organism>
<feature type="region of interest" description="Disordered" evidence="1">
    <location>
        <begin position="41"/>
        <end position="65"/>
    </location>
</feature>
<accession>A0A151Z5Y6</accession>
<keyword evidence="3" id="KW-1185">Reference proteome</keyword>
<sequence>MNDQKTKEESWGYNKDTWGLWKADWKSWWGGVLGSEQLKKGGLKDREQITGKPKPGMPLKKSHSLDSDISIGVHGSKVSPSGDTHPVTSSFYPEWKYPSFERNKYDDELLMKKQEIGGGNQ</sequence>
<dbReference type="InParanoid" id="A0A151Z5Y6"/>
<evidence type="ECO:0000313" key="3">
    <source>
        <dbReference type="Proteomes" id="UP000076078"/>
    </source>
</evidence>
<evidence type="ECO:0000256" key="1">
    <source>
        <dbReference type="SAM" id="MobiDB-lite"/>
    </source>
</evidence>
<gene>
    <name evidence="2" type="ORF">DLAC_10033</name>
</gene>
<dbReference type="FunCoup" id="A0A151Z5Y6">
    <property type="interactions" value="371"/>
</dbReference>
<protein>
    <submittedName>
        <fullName evidence="2">Uncharacterized protein</fullName>
    </submittedName>
</protein>
<dbReference type="OrthoDB" id="15362at2759"/>
<dbReference type="OMA" id="SFERNKY"/>
<comment type="caution">
    <text evidence="2">The sequence shown here is derived from an EMBL/GenBank/DDBJ whole genome shotgun (WGS) entry which is preliminary data.</text>
</comment>
<dbReference type="AlphaFoldDB" id="A0A151Z5Y6"/>
<name>A0A151Z5Y6_TIELA</name>
<dbReference type="EMBL" id="LODT01000041">
    <property type="protein sequence ID" value="KYQ89371.1"/>
    <property type="molecule type" value="Genomic_DNA"/>
</dbReference>
<proteinExistence type="predicted"/>
<reference evidence="2 3" key="1">
    <citation type="submission" date="2015-12" db="EMBL/GenBank/DDBJ databases">
        <title>Dictyostelia acquired genes for synthesis and detection of signals that induce cell-type specialization by lateral gene transfer from prokaryotes.</title>
        <authorList>
            <person name="Gloeckner G."/>
            <person name="Schaap P."/>
        </authorList>
    </citation>
    <scope>NUCLEOTIDE SEQUENCE [LARGE SCALE GENOMIC DNA]</scope>
    <source>
        <strain evidence="2 3">TK</strain>
    </source>
</reference>
<dbReference type="Proteomes" id="UP000076078">
    <property type="component" value="Unassembled WGS sequence"/>
</dbReference>
<evidence type="ECO:0000313" key="2">
    <source>
        <dbReference type="EMBL" id="KYQ89371.1"/>
    </source>
</evidence>